<proteinExistence type="predicted"/>
<evidence type="ECO:0000313" key="1">
    <source>
        <dbReference type="EMBL" id="TFK20185.1"/>
    </source>
</evidence>
<evidence type="ECO:0000313" key="2">
    <source>
        <dbReference type="Proteomes" id="UP000307440"/>
    </source>
</evidence>
<reference evidence="1 2" key="1">
    <citation type="journal article" date="2019" name="Nat. Ecol. Evol.">
        <title>Megaphylogeny resolves global patterns of mushroom evolution.</title>
        <authorList>
            <person name="Varga T."/>
            <person name="Krizsan K."/>
            <person name="Foldi C."/>
            <person name="Dima B."/>
            <person name="Sanchez-Garcia M."/>
            <person name="Sanchez-Ramirez S."/>
            <person name="Szollosi G.J."/>
            <person name="Szarkandi J.G."/>
            <person name="Papp V."/>
            <person name="Albert L."/>
            <person name="Andreopoulos W."/>
            <person name="Angelini C."/>
            <person name="Antonin V."/>
            <person name="Barry K.W."/>
            <person name="Bougher N.L."/>
            <person name="Buchanan P."/>
            <person name="Buyck B."/>
            <person name="Bense V."/>
            <person name="Catcheside P."/>
            <person name="Chovatia M."/>
            <person name="Cooper J."/>
            <person name="Damon W."/>
            <person name="Desjardin D."/>
            <person name="Finy P."/>
            <person name="Geml J."/>
            <person name="Haridas S."/>
            <person name="Hughes K."/>
            <person name="Justo A."/>
            <person name="Karasinski D."/>
            <person name="Kautmanova I."/>
            <person name="Kiss B."/>
            <person name="Kocsube S."/>
            <person name="Kotiranta H."/>
            <person name="LaButti K.M."/>
            <person name="Lechner B.E."/>
            <person name="Liimatainen K."/>
            <person name="Lipzen A."/>
            <person name="Lukacs Z."/>
            <person name="Mihaltcheva S."/>
            <person name="Morgado L.N."/>
            <person name="Niskanen T."/>
            <person name="Noordeloos M.E."/>
            <person name="Ohm R.A."/>
            <person name="Ortiz-Santana B."/>
            <person name="Ovrebo C."/>
            <person name="Racz N."/>
            <person name="Riley R."/>
            <person name="Savchenko A."/>
            <person name="Shiryaev A."/>
            <person name="Soop K."/>
            <person name="Spirin V."/>
            <person name="Szebenyi C."/>
            <person name="Tomsovsky M."/>
            <person name="Tulloss R.E."/>
            <person name="Uehling J."/>
            <person name="Grigoriev I.V."/>
            <person name="Vagvolgyi C."/>
            <person name="Papp T."/>
            <person name="Martin F.M."/>
            <person name="Miettinen O."/>
            <person name="Hibbett D.S."/>
            <person name="Nagy L.G."/>
        </authorList>
    </citation>
    <scope>NUCLEOTIDE SEQUENCE [LARGE SCALE GENOMIC DNA]</scope>
    <source>
        <strain evidence="1 2">CBS 121175</strain>
    </source>
</reference>
<gene>
    <name evidence="1" type="ORF">FA15DRAFT_659293</name>
</gene>
<sequence>MSAKVQTAAMVVRSHRKPDWWTFGRGKAVEYRGRDPNLDETDQNILEIPKSEDPHGHGSVGLTLPNGIEIIDPEETVPDPHPVHRRRPLLKNYDPTQGDLYHLKAYSIPLRIQDMAHFVDRILDEHRTEHMGNAEKMFHFQDKVMEYLPPEVFGLTQLWIPVSKHQPVWEPCSIVIATNESEEEIEFGEDSKALVEEIQEILMLDTPAAWYHVLPPEDDYYTYLT</sequence>
<dbReference type="OrthoDB" id="3063263at2759"/>
<protein>
    <submittedName>
        <fullName evidence="1">Uncharacterized protein</fullName>
    </submittedName>
</protein>
<organism evidence="1 2">
    <name type="scientific">Coprinopsis marcescibilis</name>
    <name type="common">Agaric fungus</name>
    <name type="synonym">Psathyrella marcescibilis</name>
    <dbReference type="NCBI Taxonomy" id="230819"/>
    <lineage>
        <taxon>Eukaryota</taxon>
        <taxon>Fungi</taxon>
        <taxon>Dikarya</taxon>
        <taxon>Basidiomycota</taxon>
        <taxon>Agaricomycotina</taxon>
        <taxon>Agaricomycetes</taxon>
        <taxon>Agaricomycetidae</taxon>
        <taxon>Agaricales</taxon>
        <taxon>Agaricineae</taxon>
        <taxon>Psathyrellaceae</taxon>
        <taxon>Coprinopsis</taxon>
    </lineage>
</organism>
<keyword evidence="2" id="KW-1185">Reference proteome</keyword>
<accession>A0A5C3KJU2</accession>
<dbReference type="AlphaFoldDB" id="A0A5C3KJU2"/>
<name>A0A5C3KJU2_COPMA</name>
<dbReference type="EMBL" id="ML210309">
    <property type="protein sequence ID" value="TFK20185.1"/>
    <property type="molecule type" value="Genomic_DNA"/>
</dbReference>
<dbReference type="Proteomes" id="UP000307440">
    <property type="component" value="Unassembled WGS sequence"/>
</dbReference>